<evidence type="ECO:0000313" key="2">
    <source>
        <dbReference type="Proteomes" id="UP000222079"/>
    </source>
</evidence>
<gene>
    <name evidence="1" type="ORF">RAY_307</name>
</gene>
<evidence type="ECO:0000313" key="1">
    <source>
        <dbReference type="EMBL" id="ANH52087.1"/>
    </source>
</evidence>
<reference evidence="1 2" key="1">
    <citation type="submission" date="2016-03" db="EMBL/GenBank/DDBJ databases">
        <authorList>
            <person name="Sharma R."/>
            <person name="Esplin I.N.D."/>
            <person name="Berg J.A."/>
            <person name="Jensen G.L."/>
            <person name="Keele B.R."/>
            <person name="Ward M.E.H."/>
            <person name="Breakwell D.P."/>
            <person name="Hope S."/>
            <person name="Grose J.H."/>
        </authorList>
    </citation>
    <scope>NUCLEOTIDE SEQUENCE [LARGE SCALE GENOMIC DNA]</scope>
</reference>
<name>A0A173GEK7_9CAUD</name>
<protein>
    <submittedName>
        <fullName evidence="1">Virion structural protein</fullName>
    </submittedName>
</protein>
<organism evidence="1 2">
    <name type="scientific">Erwinia phage vB_EamM_RAY</name>
    <dbReference type="NCBI Taxonomy" id="1815987"/>
    <lineage>
        <taxon>Viruses</taxon>
        <taxon>Duplodnaviria</taxon>
        <taxon>Heunggongvirae</taxon>
        <taxon>Uroviricota</taxon>
        <taxon>Caudoviricetes</taxon>
        <taxon>Chimalliviridae</taxon>
        <taxon>Agricanvirus</taxon>
        <taxon>Agricanvirus ray</taxon>
    </lineage>
</organism>
<dbReference type="EMBL" id="KU886224">
    <property type="protein sequence ID" value="ANH52087.1"/>
    <property type="molecule type" value="Genomic_DNA"/>
</dbReference>
<proteinExistence type="predicted"/>
<keyword evidence="2" id="KW-1185">Reference proteome</keyword>
<sequence>MNLEKSSLYNEIIAIGTKGGRSVYRIKAEIFFDTTICSVFRVRSLNRFDDFMNRYSEELNIEVAMSEGVYNQQIIPNATRLKMHLVINKYEPGQEPVSTRYTLRVFPKTGYDPQLTQQRAADINQAAIAATSLQFYQFQLFTSAIEQLSATPCAGIFPTTSPAALIRVLLGGVSEGLELPLEEKPLGMEMYPVDAVTPDGKEIIKNHVVVKPIQLCDLPGFLQHEYGLYKTAIGSYYHKQYWHIWPLYNTKRFELVRKNLIVVNVPKDKFPNMEHTYEMRGSSLCVLATGDTAVHDTSNLAQYQEGNGVRATRSSAMSGDEGMEVKQGQVVLQRGATNSEFITNTRQGAVNFAPMAGEITDNSYRIVSKTAVNNGSTIQVTWQNADPELIFPGMPVKYLYMKSTGVEQRYGTLVMAEAHYRLAQDGLADEVMLCDMALTLFIDTADETANSSL</sequence>
<accession>A0A173GEK7</accession>
<dbReference type="Proteomes" id="UP000222079">
    <property type="component" value="Segment"/>
</dbReference>